<dbReference type="Proteomes" id="UP001168423">
    <property type="component" value="Unassembled WGS sequence"/>
</dbReference>
<evidence type="ECO:0000313" key="2">
    <source>
        <dbReference type="EMBL" id="MDN7011510.1"/>
    </source>
</evidence>
<feature type="transmembrane region" description="Helical" evidence="1">
    <location>
        <begin position="28"/>
        <end position="49"/>
    </location>
</feature>
<accession>A0ABT8M0W7</accession>
<dbReference type="EMBL" id="VCYI01000001">
    <property type="protein sequence ID" value="MDN7011510.1"/>
    <property type="molecule type" value="Genomic_DNA"/>
</dbReference>
<keyword evidence="1" id="KW-1133">Transmembrane helix</keyword>
<name>A0ABT8M0W7_9EURY</name>
<keyword evidence="3" id="KW-1185">Reference proteome</keyword>
<sequence>MLEITGRPQGGMMDALEAIMTRRSVQEYTVAAFALVTAGYPAVSVIAILLAFAGWTWSTATYAIIPLVMRILSPER</sequence>
<protein>
    <submittedName>
        <fullName evidence="2">Uncharacterized protein</fullName>
    </submittedName>
</protein>
<gene>
    <name evidence="2" type="ORF">FGW20_00335</name>
</gene>
<reference evidence="2" key="1">
    <citation type="submission" date="2019-05" db="EMBL/GenBank/DDBJ databases">
        <title>Isolation and characterization of methanogens from the cold seep sediment at Four-Way Closure Ridge.</title>
        <authorList>
            <person name="You Y.-T."/>
            <person name="Chen S.-C."/>
            <person name="Zhang W.-L."/>
            <person name="Lai M.-C."/>
        </authorList>
    </citation>
    <scope>NUCLEOTIDE SEQUENCE</scope>
    <source>
        <strain evidence="2">FWC-SCC3</strain>
    </source>
</reference>
<organism evidence="2 3">
    <name type="scientific">Methanoculleus methanifontis</name>
    <dbReference type="NCBI Taxonomy" id="2584086"/>
    <lineage>
        <taxon>Archaea</taxon>
        <taxon>Methanobacteriati</taxon>
        <taxon>Methanobacteriota</taxon>
        <taxon>Stenosarchaea group</taxon>
        <taxon>Methanomicrobia</taxon>
        <taxon>Methanomicrobiales</taxon>
        <taxon>Methanomicrobiaceae</taxon>
        <taxon>Methanoculleus</taxon>
    </lineage>
</organism>
<keyword evidence="1" id="KW-0472">Membrane</keyword>
<keyword evidence="1" id="KW-0812">Transmembrane</keyword>
<dbReference type="RefSeq" id="WP_301676120.1">
    <property type="nucleotide sequence ID" value="NZ_VCYI01000001.1"/>
</dbReference>
<evidence type="ECO:0000313" key="3">
    <source>
        <dbReference type="Proteomes" id="UP001168423"/>
    </source>
</evidence>
<evidence type="ECO:0000256" key="1">
    <source>
        <dbReference type="SAM" id="Phobius"/>
    </source>
</evidence>
<proteinExistence type="predicted"/>
<comment type="caution">
    <text evidence="2">The sequence shown here is derived from an EMBL/GenBank/DDBJ whole genome shotgun (WGS) entry which is preliminary data.</text>
</comment>